<organism evidence="1 2">
    <name type="scientific">Rhodococcus zopfii</name>
    <dbReference type="NCBI Taxonomy" id="43772"/>
    <lineage>
        <taxon>Bacteria</taxon>
        <taxon>Bacillati</taxon>
        <taxon>Actinomycetota</taxon>
        <taxon>Actinomycetes</taxon>
        <taxon>Mycobacteriales</taxon>
        <taxon>Nocardiaceae</taxon>
        <taxon>Rhodococcus</taxon>
    </lineage>
</organism>
<evidence type="ECO:0000313" key="2">
    <source>
        <dbReference type="Proteomes" id="UP001275440"/>
    </source>
</evidence>
<protein>
    <submittedName>
        <fullName evidence="1">WXG100 family type VII secretion target</fullName>
    </submittedName>
</protein>
<reference evidence="1 2" key="1">
    <citation type="submission" date="2019-10" db="EMBL/GenBank/DDBJ databases">
        <title>Draft Genome Assembly of Rhodococcus zopfii DSM44189.</title>
        <authorList>
            <person name="Sutton J.M."/>
            <person name="Akob D.M."/>
            <person name="Bushman T.J."/>
        </authorList>
    </citation>
    <scope>NUCLEOTIDE SEQUENCE [LARGE SCALE GENOMIC DNA]</scope>
    <source>
        <strain evidence="1 2">DSM 44189</strain>
    </source>
</reference>
<dbReference type="RefSeq" id="WP_072813712.1">
    <property type="nucleotide sequence ID" value="NZ_JAHWLX010000278.1"/>
</dbReference>
<dbReference type="NCBIfam" id="TIGR03930">
    <property type="entry name" value="WXG100_ESAT6"/>
    <property type="match status" value="1"/>
</dbReference>
<dbReference type="Proteomes" id="UP001275440">
    <property type="component" value="Unassembled WGS sequence"/>
</dbReference>
<accession>A0ABU3WLA2</accession>
<keyword evidence="2" id="KW-1185">Reference proteome</keyword>
<sequence length="116" mass="12226">MSEVQGGGAGGQRVVADVGEMLVAAQQIDNSREVLGDILGQLRTIVGRSSDVWSSDSNDMFGIVMADWDKASRNMNDALEEIAAGIRTSGNSYDQAVEDQARAIADVGSTLKGSYT</sequence>
<dbReference type="EMBL" id="WBMO01000001">
    <property type="protein sequence ID" value="MDV2474752.1"/>
    <property type="molecule type" value="Genomic_DNA"/>
</dbReference>
<dbReference type="InterPro" id="IPR036689">
    <property type="entry name" value="ESAT-6-like_sf"/>
</dbReference>
<proteinExistence type="predicted"/>
<gene>
    <name evidence="1" type="ORF">F8M49_03670</name>
</gene>
<comment type="caution">
    <text evidence="1">The sequence shown here is derived from an EMBL/GenBank/DDBJ whole genome shotgun (WGS) entry which is preliminary data.</text>
</comment>
<dbReference type="Gene3D" id="1.10.287.1060">
    <property type="entry name" value="ESAT-6-like"/>
    <property type="match status" value="1"/>
</dbReference>
<evidence type="ECO:0000313" key="1">
    <source>
        <dbReference type="EMBL" id="MDV2474752.1"/>
    </source>
</evidence>
<name>A0ABU3WLA2_9NOCA</name>
<dbReference type="Pfam" id="PF06013">
    <property type="entry name" value="WXG100"/>
    <property type="match status" value="1"/>
</dbReference>
<dbReference type="SUPFAM" id="SSF140453">
    <property type="entry name" value="EsxAB dimer-like"/>
    <property type="match status" value="1"/>
</dbReference>
<dbReference type="InterPro" id="IPR010310">
    <property type="entry name" value="T7SS_ESAT-6-like"/>
</dbReference>